<evidence type="ECO:0000313" key="3">
    <source>
        <dbReference type="EMBL" id="XBO36819.1"/>
    </source>
</evidence>
<protein>
    <submittedName>
        <fullName evidence="3">SDR family NAD(P)-dependent oxidoreductase</fullName>
    </submittedName>
</protein>
<accession>A0AAU7J9R5</accession>
<feature type="domain" description="Ketoreductase" evidence="2">
    <location>
        <begin position="7"/>
        <end position="176"/>
    </location>
</feature>
<evidence type="ECO:0000259" key="2">
    <source>
        <dbReference type="SMART" id="SM00822"/>
    </source>
</evidence>
<dbReference type="SMART" id="SM00822">
    <property type="entry name" value="PKS_KR"/>
    <property type="match status" value="1"/>
</dbReference>
<dbReference type="AlphaFoldDB" id="A0AAU7J9R5"/>
<reference evidence="3" key="1">
    <citation type="submission" date="2024-05" db="EMBL/GenBank/DDBJ databases">
        <authorList>
            <person name="Kim S."/>
            <person name="Heo J."/>
            <person name="Choi H."/>
            <person name="Choi Y."/>
            <person name="Kwon S.-W."/>
            <person name="Kim Y."/>
        </authorList>
    </citation>
    <scope>NUCLEOTIDE SEQUENCE</scope>
    <source>
        <strain evidence="3">KACC 23698</strain>
    </source>
</reference>
<dbReference type="RefSeq" id="WP_406853635.1">
    <property type="nucleotide sequence ID" value="NZ_CP157484.1"/>
</dbReference>
<dbReference type="PROSITE" id="PS00061">
    <property type="entry name" value="ADH_SHORT"/>
    <property type="match status" value="1"/>
</dbReference>
<organism evidence="3">
    <name type="scientific">Alsobacter sp. KACC 23698</name>
    <dbReference type="NCBI Taxonomy" id="3149229"/>
    <lineage>
        <taxon>Bacteria</taxon>
        <taxon>Pseudomonadati</taxon>
        <taxon>Pseudomonadota</taxon>
        <taxon>Alphaproteobacteria</taxon>
        <taxon>Hyphomicrobiales</taxon>
        <taxon>Alsobacteraceae</taxon>
        <taxon>Alsobacter</taxon>
    </lineage>
</organism>
<dbReference type="PRINTS" id="PR00080">
    <property type="entry name" value="SDRFAMILY"/>
</dbReference>
<dbReference type="Pfam" id="PF13561">
    <property type="entry name" value="adh_short_C2"/>
    <property type="match status" value="1"/>
</dbReference>
<sequence length="254" mass="25887">MADLIGRRAIVTGGSRGIGRAIARSLTQAGANVIVFGRSEAALTAVVDAGDAGHGVVADVTDAASLRWAIERALAGGPVDILVNNAGTAASGPFLKQSDDAFAEMLAQHLTAPVLASRAVLPAMLAAGRGRILNVASTAALKGYAFMTAYTAAKHAMLGFTRALALETAASGVTVNAVCPGFTETDLVRDGMVQRAAKQGRAPEELMREFTASKPMKRLVRPDEVAAAALWLMSDGAAAVTGQAVVVDGGEMSA</sequence>
<dbReference type="PANTHER" id="PTHR42879:SF2">
    <property type="entry name" value="3-OXOACYL-[ACYL-CARRIER-PROTEIN] REDUCTASE FABG"/>
    <property type="match status" value="1"/>
</dbReference>
<dbReference type="PRINTS" id="PR00081">
    <property type="entry name" value="GDHRDH"/>
</dbReference>
<dbReference type="GO" id="GO:0032787">
    <property type="term" value="P:monocarboxylic acid metabolic process"/>
    <property type="evidence" value="ECO:0007669"/>
    <property type="project" value="UniProtKB-ARBA"/>
</dbReference>
<comment type="similarity">
    <text evidence="1">Belongs to the short-chain dehydrogenases/reductases (SDR) family.</text>
</comment>
<dbReference type="InterPro" id="IPR036291">
    <property type="entry name" value="NAD(P)-bd_dom_sf"/>
</dbReference>
<dbReference type="InterPro" id="IPR050259">
    <property type="entry name" value="SDR"/>
</dbReference>
<dbReference type="FunFam" id="3.40.50.720:FF:000084">
    <property type="entry name" value="Short-chain dehydrogenase reductase"/>
    <property type="match status" value="1"/>
</dbReference>
<dbReference type="PANTHER" id="PTHR42879">
    <property type="entry name" value="3-OXOACYL-(ACYL-CARRIER-PROTEIN) REDUCTASE"/>
    <property type="match status" value="1"/>
</dbReference>
<dbReference type="Gene3D" id="3.40.50.720">
    <property type="entry name" value="NAD(P)-binding Rossmann-like Domain"/>
    <property type="match status" value="1"/>
</dbReference>
<evidence type="ECO:0000256" key="1">
    <source>
        <dbReference type="ARBA" id="ARBA00006484"/>
    </source>
</evidence>
<dbReference type="InterPro" id="IPR057326">
    <property type="entry name" value="KR_dom"/>
</dbReference>
<dbReference type="CDD" id="cd05233">
    <property type="entry name" value="SDR_c"/>
    <property type="match status" value="1"/>
</dbReference>
<dbReference type="InterPro" id="IPR020904">
    <property type="entry name" value="Sc_DH/Rdtase_CS"/>
</dbReference>
<gene>
    <name evidence="3" type="ORF">ABEG18_13800</name>
</gene>
<name>A0AAU7J9R5_9HYPH</name>
<dbReference type="EMBL" id="CP157484">
    <property type="protein sequence ID" value="XBO36819.1"/>
    <property type="molecule type" value="Genomic_DNA"/>
</dbReference>
<proteinExistence type="inferred from homology"/>
<dbReference type="InterPro" id="IPR002347">
    <property type="entry name" value="SDR_fam"/>
</dbReference>
<dbReference type="SUPFAM" id="SSF51735">
    <property type="entry name" value="NAD(P)-binding Rossmann-fold domains"/>
    <property type="match status" value="1"/>
</dbReference>